<dbReference type="Pfam" id="PF01418">
    <property type="entry name" value="HTH_6"/>
    <property type="match status" value="1"/>
</dbReference>
<dbReference type="Gene3D" id="1.10.10.10">
    <property type="entry name" value="Winged helix-like DNA-binding domain superfamily/Winged helix DNA-binding domain"/>
    <property type="match status" value="1"/>
</dbReference>
<name>A0A2N7ARH5_9LACO</name>
<dbReference type="PROSITE" id="PS51071">
    <property type="entry name" value="HTH_RPIR"/>
    <property type="match status" value="1"/>
</dbReference>
<dbReference type="InterPro" id="IPR047640">
    <property type="entry name" value="RpiR-like"/>
</dbReference>
<keyword evidence="6" id="KW-1185">Reference proteome</keyword>
<dbReference type="PANTHER" id="PTHR30514:SF1">
    <property type="entry name" value="HTH-TYPE TRANSCRIPTIONAL REGULATOR HEXR-RELATED"/>
    <property type="match status" value="1"/>
</dbReference>
<keyword evidence="1" id="KW-0805">Transcription regulation</keyword>
<dbReference type="CDD" id="cd05013">
    <property type="entry name" value="SIS_RpiR"/>
    <property type="match status" value="1"/>
</dbReference>
<gene>
    <name evidence="5" type="ORF">CBP76_11940</name>
</gene>
<dbReference type="InterPro" id="IPR001347">
    <property type="entry name" value="SIS_dom"/>
</dbReference>
<dbReference type="SUPFAM" id="SSF53697">
    <property type="entry name" value="SIS domain"/>
    <property type="match status" value="1"/>
</dbReference>
<keyword evidence="2" id="KW-0238">DNA-binding</keyword>
<reference evidence="5 6" key="1">
    <citation type="submission" date="2017-05" db="EMBL/GenBank/DDBJ databases">
        <title>Lactobacillus nurukis nov., sp. nov., isolated from nuruk.</title>
        <authorList>
            <person name="Kim S.-J."/>
        </authorList>
    </citation>
    <scope>NUCLEOTIDE SEQUENCE [LARGE SCALE GENOMIC DNA]</scope>
    <source>
        <strain evidence="5 6">SYF10-1a</strain>
    </source>
</reference>
<keyword evidence="3" id="KW-0804">Transcription</keyword>
<sequence length="251" mass="29034">MRIEELINEHSDRLTDNDMQLLSIILRNKKIISNLNSKEISDIAYTSPAGLTRLAKKLNFKGFTEFKYFLRQEADSIESHKLNHTQILINDMNDTIKLLSQTNLNPLVSAIHSAKRIYLYGTDWGEKRACELLARDFLACNILLYTIPSYTELQWVLNDITENDLLLVISFSGENIDLNTSLQKLKLKNAPYISITPLSKNTLSSRATYNLYYSTTNLKITNTPDTEYNYFSPLELVIDALFRYYIDSYFE</sequence>
<dbReference type="InterPro" id="IPR036388">
    <property type="entry name" value="WH-like_DNA-bd_sf"/>
</dbReference>
<dbReference type="GO" id="GO:0003700">
    <property type="term" value="F:DNA-binding transcription factor activity"/>
    <property type="evidence" value="ECO:0007669"/>
    <property type="project" value="InterPro"/>
</dbReference>
<dbReference type="GO" id="GO:0097367">
    <property type="term" value="F:carbohydrate derivative binding"/>
    <property type="evidence" value="ECO:0007669"/>
    <property type="project" value="InterPro"/>
</dbReference>
<accession>A0A2N7ARH5</accession>
<dbReference type="Gene3D" id="3.40.50.10490">
    <property type="entry name" value="Glucose-6-phosphate isomerase like protein, domain 1"/>
    <property type="match status" value="1"/>
</dbReference>
<evidence type="ECO:0000313" key="5">
    <source>
        <dbReference type="EMBL" id="PMD67949.1"/>
    </source>
</evidence>
<evidence type="ECO:0000256" key="2">
    <source>
        <dbReference type="ARBA" id="ARBA00023125"/>
    </source>
</evidence>
<evidence type="ECO:0000256" key="3">
    <source>
        <dbReference type="ARBA" id="ARBA00023163"/>
    </source>
</evidence>
<dbReference type="GO" id="GO:1901135">
    <property type="term" value="P:carbohydrate derivative metabolic process"/>
    <property type="evidence" value="ECO:0007669"/>
    <property type="project" value="InterPro"/>
</dbReference>
<dbReference type="PANTHER" id="PTHR30514">
    <property type="entry name" value="GLUCOKINASE"/>
    <property type="match status" value="1"/>
</dbReference>
<evidence type="ECO:0000256" key="1">
    <source>
        <dbReference type="ARBA" id="ARBA00023015"/>
    </source>
</evidence>
<dbReference type="InterPro" id="IPR046348">
    <property type="entry name" value="SIS_dom_sf"/>
</dbReference>
<dbReference type="InterPro" id="IPR000281">
    <property type="entry name" value="HTH_RpiR"/>
</dbReference>
<dbReference type="Pfam" id="PF01380">
    <property type="entry name" value="SIS"/>
    <property type="match status" value="1"/>
</dbReference>
<feature type="domain" description="HTH rpiR-type" evidence="4">
    <location>
        <begin position="1"/>
        <end position="77"/>
    </location>
</feature>
<comment type="caution">
    <text evidence="5">The sequence shown here is derived from an EMBL/GenBank/DDBJ whole genome shotgun (WGS) entry which is preliminary data.</text>
</comment>
<dbReference type="GO" id="GO:0003677">
    <property type="term" value="F:DNA binding"/>
    <property type="evidence" value="ECO:0007669"/>
    <property type="project" value="UniProtKB-KW"/>
</dbReference>
<evidence type="ECO:0000259" key="4">
    <source>
        <dbReference type="PROSITE" id="PS51071"/>
    </source>
</evidence>
<dbReference type="SUPFAM" id="SSF46689">
    <property type="entry name" value="Homeodomain-like"/>
    <property type="match status" value="1"/>
</dbReference>
<dbReference type="RefSeq" id="WP_102197082.1">
    <property type="nucleotide sequence ID" value="NZ_NIPR01000061.1"/>
</dbReference>
<evidence type="ECO:0000313" key="6">
    <source>
        <dbReference type="Proteomes" id="UP000235649"/>
    </source>
</evidence>
<protein>
    <recommendedName>
        <fullName evidence="4">HTH rpiR-type domain-containing protein</fullName>
    </recommendedName>
</protein>
<dbReference type="OrthoDB" id="1648815at2"/>
<dbReference type="InterPro" id="IPR009057">
    <property type="entry name" value="Homeodomain-like_sf"/>
</dbReference>
<organism evidence="5 6">
    <name type="scientific">Companilactobacillus nuruki</name>
    <dbReference type="NCBI Taxonomy" id="1993540"/>
    <lineage>
        <taxon>Bacteria</taxon>
        <taxon>Bacillati</taxon>
        <taxon>Bacillota</taxon>
        <taxon>Bacilli</taxon>
        <taxon>Lactobacillales</taxon>
        <taxon>Lactobacillaceae</taxon>
        <taxon>Companilactobacillus</taxon>
    </lineage>
</organism>
<dbReference type="AlphaFoldDB" id="A0A2N7ARH5"/>
<dbReference type="Proteomes" id="UP000235649">
    <property type="component" value="Unassembled WGS sequence"/>
</dbReference>
<dbReference type="InterPro" id="IPR035472">
    <property type="entry name" value="RpiR-like_SIS"/>
</dbReference>
<dbReference type="EMBL" id="NIPR01000061">
    <property type="protein sequence ID" value="PMD67949.1"/>
    <property type="molecule type" value="Genomic_DNA"/>
</dbReference>
<proteinExistence type="predicted"/>